<feature type="domain" description="EF-hand" evidence="3">
    <location>
        <begin position="1042"/>
        <end position="1077"/>
    </location>
</feature>
<dbReference type="SUPFAM" id="SSF47473">
    <property type="entry name" value="EF-hand"/>
    <property type="match status" value="1"/>
</dbReference>
<dbReference type="InterPro" id="IPR011992">
    <property type="entry name" value="EF-hand-dom_pair"/>
</dbReference>
<feature type="domain" description="EF-hand" evidence="3">
    <location>
        <begin position="1004"/>
        <end position="1039"/>
    </location>
</feature>
<dbReference type="InterPro" id="IPR002048">
    <property type="entry name" value="EF_hand_dom"/>
</dbReference>
<dbReference type="GO" id="GO:0005509">
    <property type="term" value="F:calcium ion binding"/>
    <property type="evidence" value="ECO:0007669"/>
    <property type="project" value="InterPro"/>
</dbReference>
<proteinExistence type="predicted"/>
<keyword evidence="5" id="KW-1185">Reference proteome</keyword>
<dbReference type="Proteomes" id="UP000237271">
    <property type="component" value="Unassembled WGS sequence"/>
</dbReference>
<comment type="caution">
    <text evidence="4">The sequence shown here is derived from an EMBL/GenBank/DDBJ whole genome shotgun (WGS) entry which is preliminary data.</text>
</comment>
<dbReference type="AlphaFoldDB" id="A0A2P4X8Y2"/>
<feature type="compositionally biased region" description="Basic and acidic residues" evidence="2">
    <location>
        <begin position="942"/>
        <end position="954"/>
    </location>
</feature>
<keyword evidence="1" id="KW-0106">Calcium</keyword>
<feature type="region of interest" description="Disordered" evidence="2">
    <location>
        <begin position="781"/>
        <end position="802"/>
    </location>
</feature>
<dbReference type="InterPro" id="IPR018247">
    <property type="entry name" value="EF_Hand_1_Ca_BS"/>
</dbReference>
<reference evidence="4 5" key="1">
    <citation type="journal article" date="2017" name="Genome Biol. Evol.">
        <title>Phytophthora megakarya and P. palmivora, closely related causal agents of cacao black pod rot, underwent increases in genome sizes and gene numbers by different mechanisms.</title>
        <authorList>
            <person name="Ali S.S."/>
            <person name="Shao J."/>
            <person name="Lary D.J."/>
            <person name="Kronmiller B."/>
            <person name="Shen D."/>
            <person name="Strem M.D."/>
            <person name="Amoako-Attah I."/>
            <person name="Akrofi A.Y."/>
            <person name="Begoude B.A."/>
            <person name="Ten Hoopen G.M."/>
            <person name="Coulibaly K."/>
            <person name="Kebe B.I."/>
            <person name="Melnick R.L."/>
            <person name="Guiltinan M.J."/>
            <person name="Tyler B.M."/>
            <person name="Meinhardt L.W."/>
            <person name="Bailey B.A."/>
        </authorList>
    </citation>
    <scope>NUCLEOTIDE SEQUENCE [LARGE SCALE GENOMIC DNA]</scope>
    <source>
        <strain evidence="5">sbr112.9</strain>
    </source>
</reference>
<name>A0A2P4X8Y2_9STRA</name>
<gene>
    <name evidence="4" type="ORF">PHPALM_28879</name>
</gene>
<organism evidence="4 5">
    <name type="scientific">Phytophthora palmivora</name>
    <dbReference type="NCBI Taxonomy" id="4796"/>
    <lineage>
        <taxon>Eukaryota</taxon>
        <taxon>Sar</taxon>
        <taxon>Stramenopiles</taxon>
        <taxon>Oomycota</taxon>
        <taxon>Peronosporomycetes</taxon>
        <taxon>Peronosporales</taxon>
        <taxon>Peronosporaceae</taxon>
        <taxon>Phytophthora</taxon>
    </lineage>
</organism>
<dbReference type="PROSITE" id="PS00018">
    <property type="entry name" value="EF_HAND_1"/>
    <property type="match status" value="1"/>
</dbReference>
<evidence type="ECO:0000313" key="4">
    <source>
        <dbReference type="EMBL" id="POM62014.1"/>
    </source>
</evidence>
<dbReference type="PROSITE" id="PS50222">
    <property type="entry name" value="EF_HAND_2"/>
    <property type="match status" value="2"/>
</dbReference>
<feature type="compositionally biased region" description="Polar residues" evidence="2">
    <location>
        <begin position="786"/>
        <end position="801"/>
    </location>
</feature>
<dbReference type="Gene3D" id="1.10.238.10">
    <property type="entry name" value="EF-hand"/>
    <property type="match status" value="1"/>
</dbReference>
<accession>A0A2P4X8Y2</accession>
<evidence type="ECO:0000259" key="3">
    <source>
        <dbReference type="PROSITE" id="PS50222"/>
    </source>
</evidence>
<feature type="region of interest" description="Disordered" evidence="2">
    <location>
        <begin position="885"/>
        <end position="1008"/>
    </location>
</feature>
<dbReference type="SMART" id="SM00054">
    <property type="entry name" value="EFh"/>
    <property type="match status" value="2"/>
</dbReference>
<sequence length="1077" mass="121210">CSKRGERKQGSQALEILLKGFVNALELVAVNTNCDELHNDHVLTAAVQQIFNCLTSLASGQIPIQGCSVGNESTTARYHRDAVANAVLWRFCEPLFRSLLAIETISSKFAVFLQWLDSRRPPFGYTPIIPVRYENAGTQPNSKQVISLWWSDHAPLIPRHTSSSMAENESIRKGYSSEWPMTANYLRCVYETKEIEFKLTSGVSLPKFRLAALQQFFGPTFFDRRVFALHLCSQNVVFEVKRVLERTVRMLKVLGESGTARASRSQHPLIAILCVALAWLVNCIHGGDSATQFWGLVGVDQLIIAHYKANSLPFVKVKDSNMMNEMFRKEQRLTQQDPTTSCKWHVFTSESARSISHQSGNRNCSPFHLLVEEIIYVGSNRAVGLMSTMLMSKTFCKEVDTANVTHDSVYQRELVSSNDYGKVSHATDLARDIIQLNGTINEQVQVIFAVETDEKGVRLSRDQGDIVISGLSLLHSIITRPTLSINDIVDLTAFNSENNAEVVNVLHEIVSWITNLPCGVTRVCGSTLNVLVEIGVALLINFVQSRAYDEVTFTTMNTCVDVRCVLNLIFEPGERNTNVTIDEKQQLWSMLLYFDNHFIASRILETGFLNTAVISRLLSLDVNTHSVDTQINSLNDRLEAIMLVEVLICSASRSGKSVATRMLFTEACKLMVHHDIIMKETAYMRKARDTSSIVRKQVAVCKRVMQLICCLCVDFSSHSPSSVFLSQFELVGVPPWVVSFHQNHLDKFTNSDGLLVRAEQFWTDWQGYEAIETKTTNRAMTRVPTPKNTSEKNNIQTSPQQIRRHNPVWKKPSIKFETMDQDDNSEMKFERPLVSVSPVKIVDAAPKPRQTKQILSSSNITKKNASVIQTCLSIDADSALRLVKNSNQPTRAGSKQPKETTDEEELDSDAYSPFSAVNVSDEDAQRADFKASTKLKSSKYRKSTDAKVDNKLEQDNTPSETNDDSVSDSHSSTVSSRDRPCENRQKPKRGRERVKNYRDRASSPQNEALRGTFRKYDVDGDGAISFIDLRRAMDKQMTGHRISDLDIQRWITEKDRSGQGVVSFEDFVAAFETQVKH</sequence>
<evidence type="ECO:0000256" key="2">
    <source>
        <dbReference type="SAM" id="MobiDB-lite"/>
    </source>
</evidence>
<feature type="non-terminal residue" evidence="4">
    <location>
        <position position="1"/>
    </location>
</feature>
<dbReference type="EMBL" id="NCKW01015692">
    <property type="protein sequence ID" value="POM62014.1"/>
    <property type="molecule type" value="Genomic_DNA"/>
</dbReference>
<evidence type="ECO:0000313" key="5">
    <source>
        <dbReference type="Proteomes" id="UP000237271"/>
    </source>
</evidence>
<dbReference type="CDD" id="cd00051">
    <property type="entry name" value="EFh"/>
    <property type="match status" value="1"/>
</dbReference>
<feature type="compositionally biased region" description="Basic and acidic residues" evidence="2">
    <location>
        <begin position="976"/>
        <end position="985"/>
    </location>
</feature>
<dbReference type="OrthoDB" id="168508at2759"/>
<evidence type="ECO:0000256" key="1">
    <source>
        <dbReference type="ARBA" id="ARBA00022837"/>
    </source>
</evidence>
<dbReference type="Pfam" id="PF13499">
    <property type="entry name" value="EF-hand_7"/>
    <property type="match status" value="1"/>
</dbReference>
<protein>
    <recommendedName>
        <fullName evidence="3">EF-hand domain-containing protein</fullName>
    </recommendedName>
</protein>